<dbReference type="GO" id="GO:0044325">
    <property type="term" value="F:transmembrane transporter binding"/>
    <property type="evidence" value="ECO:0007669"/>
    <property type="project" value="TreeGrafter"/>
</dbReference>
<feature type="domain" description="PDZ" evidence="5">
    <location>
        <begin position="331"/>
        <end position="388"/>
    </location>
</feature>
<feature type="region of interest" description="Disordered" evidence="3">
    <location>
        <begin position="555"/>
        <end position="588"/>
    </location>
</feature>
<dbReference type="GO" id="GO:0042391">
    <property type="term" value="P:regulation of membrane potential"/>
    <property type="evidence" value="ECO:0007669"/>
    <property type="project" value="TreeGrafter"/>
</dbReference>
<protein>
    <submittedName>
        <fullName evidence="6">Regulating synaptic membrane exocytosis protein 2</fullName>
    </submittedName>
</protein>
<evidence type="ECO:0000313" key="7">
    <source>
        <dbReference type="Proteomes" id="UP000319801"/>
    </source>
</evidence>
<evidence type="ECO:0000256" key="3">
    <source>
        <dbReference type="SAM" id="MobiDB-lite"/>
    </source>
</evidence>
<dbReference type="PROSITE" id="PS50004">
    <property type="entry name" value="C2"/>
    <property type="match status" value="1"/>
</dbReference>
<evidence type="ECO:0000259" key="4">
    <source>
        <dbReference type="PROSITE" id="PS50004"/>
    </source>
</evidence>
<feature type="compositionally biased region" description="Polar residues" evidence="3">
    <location>
        <begin position="705"/>
        <end position="717"/>
    </location>
</feature>
<dbReference type="SUPFAM" id="SSF50156">
    <property type="entry name" value="PDZ domain-like"/>
    <property type="match status" value="1"/>
</dbReference>
<accession>A0A556TLZ9</accession>
<dbReference type="GO" id="GO:0042734">
    <property type="term" value="C:presynaptic membrane"/>
    <property type="evidence" value="ECO:0007669"/>
    <property type="project" value="TreeGrafter"/>
</dbReference>
<feature type="compositionally biased region" description="Basic and acidic residues" evidence="3">
    <location>
        <begin position="653"/>
        <end position="677"/>
    </location>
</feature>
<dbReference type="GO" id="GO:0048791">
    <property type="term" value="P:calcium ion-regulated exocytosis of neurotransmitter"/>
    <property type="evidence" value="ECO:0007669"/>
    <property type="project" value="TreeGrafter"/>
</dbReference>
<sequence length="959" mass="107985">MQFETLRQFCSSVLSHFNGAFTPPQNILHTELLEQALGNIGKRSPSASRESNPNFQREDRPSHYAPGQGRLPRSPSDYGRPYEDAQSARASYRARRGGWHSQEEEQQHPPEPGLVSGHDLHHQDECHTRYRSDPNLARYPVKPQPYEEQMRIHAEMSRFRHERRHSDVSLACTEAEERPGAWRYGHVHAHGPSYGHRPSNTGPRDKTENLLRNDSLSSDQSESVRPPPPRPHKSKRSGKARRASLSSSDEELPTTPEYTSCDDVEIESESVSEKGDSQRGKRETIEQAHILSEGQKKMVRFWGHSLEEDAEWGEPQVVGGKMTESGRLCAFITKVRKGSLADTVGHLRPGDQVLEWNGRNLQGATFKEVYNIILESKPEPQVELVVSRPIGSFESQKMDRPSISITSPMSPGMLRDAPQYLSGQLSVKLWYDKVGHQLIVTILGAKDLPSREDGRPRNPYVKIYFLPDRSDKSKRRTKTVKKSLEPKWNQTFMYSPVHRREFRERMLEITLWDQARVREEESEFLGEILIELETALMDDEPHWYKLQMHDVSSMPLPKSSPYLQRRTIHGESPTRRLQRSRRISDSEISDYDCEDGVGVVSDYRQNGRDLQSSTLSVPEQVLSSNHCSRSADINRARSRSPSVPPPQRNYAMPDRRETERPMYTRSRSTERPPDAHHMRSSMPTLSSGHSAPPSPALTRAHPRSGSVQTSPTSTPMNSRRGRQLPQLPSKGTLDRNKEEEPGVNHTFPYQSSVEPEAGAIDMDERTRQMKLKVDKYKQGAGSDSRLEREHRSKHSGRDGKLGMDSLSAKSSDSDMSDVSAVSRSSSASRFSSASYMSVQSERPRGNHKISDFASKMKNRQMGVTSSTNLIKSTSIGGDICSLEKTDGSQSDTAVGMVGGNLKKRRSSIGAKMAAVVGMSRKSRSTSQLSQTDGLETEVEVNDVRWPGGNVTVRAIWSPK</sequence>
<evidence type="ECO:0000259" key="5">
    <source>
        <dbReference type="PROSITE" id="PS50106"/>
    </source>
</evidence>
<proteinExistence type="predicted"/>
<dbReference type="AlphaFoldDB" id="A0A556TLZ9"/>
<evidence type="ECO:0000313" key="6">
    <source>
        <dbReference type="EMBL" id="TSK20211.1"/>
    </source>
</evidence>
<name>A0A556TLZ9_BAGYA</name>
<dbReference type="PANTHER" id="PTHR12157:SF15">
    <property type="entry name" value="REGULATING SYNAPTIC MEMBRANE EXOCYTOSIS PROTEIN 2"/>
    <property type="match status" value="1"/>
</dbReference>
<dbReference type="GO" id="GO:0050806">
    <property type="term" value="P:positive regulation of synaptic transmission"/>
    <property type="evidence" value="ECO:0007669"/>
    <property type="project" value="TreeGrafter"/>
</dbReference>
<dbReference type="EMBL" id="VCAZ01000005">
    <property type="protein sequence ID" value="TSK20211.1"/>
    <property type="molecule type" value="Genomic_DNA"/>
</dbReference>
<feature type="compositionally biased region" description="Basic and acidic residues" evidence="3">
    <location>
        <begin position="271"/>
        <end position="283"/>
    </location>
</feature>
<dbReference type="Gene3D" id="2.30.42.10">
    <property type="match status" value="1"/>
</dbReference>
<feature type="region of interest" description="Disordered" evidence="3">
    <location>
        <begin position="772"/>
        <end position="846"/>
    </location>
</feature>
<feature type="compositionally biased region" description="Polar residues" evidence="3">
    <location>
        <begin position="212"/>
        <end position="223"/>
    </location>
</feature>
<comment type="subcellular location">
    <subcellularLocation>
        <location evidence="2">Synapse</location>
    </subcellularLocation>
</comment>
<dbReference type="PANTHER" id="PTHR12157">
    <property type="entry name" value="REGULATING SYNAPTIC MEMBRANE EXOCYTOSIS PROTEIN"/>
    <property type="match status" value="1"/>
</dbReference>
<feature type="region of interest" description="Disordered" evidence="3">
    <location>
        <begin position="610"/>
        <end position="757"/>
    </location>
</feature>
<dbReference type="GO" id="GO:0048788">
    <property type="term" value="C:cytoskeleton of presynaptic active zone"/>
    <property type="evidence" value="ECO:0007669"/>
    <property type="project" value="TreeGrafter"/>
</dbReference>
<feature type="compositionally biased region" description="Basic and acidic residues" evidence="3">
    <location>
        <begin position="118"/>
        <end position="132"/>
    </location>
</feature>
<keyword evidence="1" id="KW-0770">Synapse</keyword>
<dbReference type="SMART" id="SM00228">
    <property type="entry name" value="PDZ"/>
    <property type="match status" value="1"/>
</dbReference>
<feature type="compositionally biased region" description="Basic and acidic residues" evidence="3">
    <location>
        <begin position="784"/>
        <end position="801"/>
    </location>
</feature>
<dbReference type="CDD" id="cd06714">
    <property type="entry name" value="PDZ_RIM-like"/>
    <property type="match status" value="1"/>
</dbReference>
<reference evidence="6 7" key="1">
    <citation type="journal article" date="2019" name="Genome Biol. Evol.">
        <title>Whole-Genome Sequencing of the Giant Devil Catfish, Bagarius yarrelli.</title>
        <authorList>
            <person name="Jiang W."/>
            <person name="Lv Y."/>
            <person name="Cheng L."/>
            <person name="Yang K."/>
            <person name="Chao B."/>
            <person name="Wang X."/>
            <person name="Li Y."/>
            <person name="Pan X."/>
            <person name="You X."/>
            <person name="Zhang Y."/>
            <person name="Yang J."/>
            <person name="Li J."/>
            <person name="Zhang X."/>
            <person name="Liu S."/>
            <person name="Sun C."/>
            <person name="Yang J."/>
            <person name="Shi Q."/>
        </authorList>
    </citation>
    <scope>NUCLEOTIDE SEQUENCE [LARGE SCALE GENOMIC DNA]</scope>
    <source>
        <strain evidence="6">JWS20170419001</strain>
        <tissue evidence="6">Muscle</tissue>
    </source>
</reference>
<dbReference type="CDD" id="cd04031">
    <property type="entry name" value="C2A_RIM1alpha"/>
    <property type="match status" value="1"/>
</dbReference>
<feature type="compositionally biased region" description="Acidic residues" evidence="3">
    <location>
        <begin position="260"/>
        <end position="270"/>
    </location>
</feature>
<feature type="region of interest" description="Disordered" evidence="3">
    <location>
        <begin position="189"/>
        <end position="283"/>
    </location>
</feature>
<dbReference type="InterPro" id="IPR041489">
    <property type="entry name" value="PDZ_6"/>
</dbReference>
<dbReference type="InterPro" id="IPR001478">
    <property type="entry name" value="PDZ"/>
</dbReference>
<dbReference type="Gene3D" id="2.60.40.150">
    <property type="entry name" value="C2 domain"/>
    <property type="match status" value="1"/>
</dbReference>
<feature type="compositionally biased region" description="Low complexity" evidence="3">
    <location>
        <begin position="816"/>
        <end position="837"/>
    </location>
</feature>
<feature type="compositionally biased region" description="Polar residues" evidence="3">
    <location>
        <begin position="610"/>
        <end position="628"/>
    </location>
</feature>
<dbReference type="OrthoDB" id="420032at2759"/>
<dbReference type="InterPro" id="IPR036034">
    <property type="entry name" value="PDZ_sf"/>
</dbReference>
<dbReference type="Proteomes" id="UP000319801">
    <property type="component" value="Unassembled WGS sequence"/>
</dbReference>
<feature type="region of interest" description="Disordered" evidence="3">
    <location>
        <begin position="40"/>
        <end position="144"/>
    </location>
</feature>
<dbReference type="FunFam" id="2.60.40.150:FF:000003">
    <property type="entry name" value="Regulating synaptic membrane exocytosis protein 2"/>
    <property type="match status" value="1"/>
</dbReference>
<dbReference type="Pfam" id="PF17820">
    <property type="entry name" value="PDZ_6"/>
    <property type="match status" value="1"/>
</dbReference>
<dbReference type="SMART" id="SM00239">
    <property type="entry name" value="C2"/>
    <property type="match status" value="1"/>
</dbReference>
<evidence type="ECO:0000256" key="2">
    <source>
        <dbReference type="ARBA" id="ARBA00034103"/>
    </source>
</evidence>
<dbReference type="GO" id="GO:2000300">
    <property type="term" value="P:regulation of synaptic vesicle exocytosis"/>
    <property type="evidence" value="ECO:0007669"/>
    <property type="project" value="TreeGrafter"/>
</dbReference>
<dbReference type="GO" id="GO:0031267">
    <property type="term" value="F:small GTPase binding"/>
    <property type="evidence" value="ECO:0007669"/>
    <property type="project" value="InterPro"/>
</dbReference>
<feature type="compositionally biased region" description="Basic residues" evidence="3">
    <location>
        <begin position="230"/>
        <end position="242"/>
    </location>
</feature>
<dbReference type="PROSITE" id="PS50106">
    <property type="entry name" value="PDZ"/>
    <property type="match status" value="1"/>
</dbReference>
<dbReference type="InterPro" id="IPR039032">
    <property type="entry name" value="Rim-like"/>
</dbReference>
<dbReference type="SUPFAM" id="SSF49562">
    <property type="entry name" value="C2 domain (Calcium/lipid-binding domain, CaLB)"/>
    <property type="match status" value="1"/>
</dbReference>
<evidence type="ECO:0000256" key="1">
    <source>
        <dbReference type="ARBA" id="ARBA00023018"/>
    </source>
</evidence>
<feature type="compositionally biased region" description="Basic and acidic residues" evidence="3">
    <location>
        <begin position="732"/>
        <end position="742"/>
    </location>
</feature>
<dbReference type="InterPro" id="IPR000008">
    <property type="entry name" value="C2_dom"/>
</dbReference>
<gene>
    <name evidence="6" type="ORF">Baya_1759</name>
</gene>
<keyword evidence="7" id="KW-1185">Reference proteome</keyword>
<feature type="compositionally biased region" description="Polar residues" evidence="3">
    <location>
        <begin position="45"/>
        <end position="55"/>
    </location>
</feature>
<dbReference type="InterPro" id="IPR035892">
    <property type="entry name" value="C2_domain_sf"/>
</dbReference>
<dbReference type="Pfam" id="PF00168">
    <property type="entry name" value="C2"/>
    <property type="match status" value="1"/>
</dbReference>
<comment type="caution">
    <text evidence="6">The sequence shown here is derived from an EMBL/GenBank/DDBJ whole genome shotgun (WGS) entry which is preliminary data.</text>
</comment>
<dbReference type="GO" id="GO:0048167">
    <property type="term" value="P:regulation of synaptic plasticity"/>
    <property type="evidence" value="ECO:0007669"/>
    <property type="project" value="TreeGrafter"/>
</dbReference>
<feature type="domain" description="C2" evidence="4">
    <location>
        <begin position="421"/>
        <end position="544"/>
    </location>
</feature>
<organism evidence="6 7">
    <name type="scientific">Bagarius yarrelli</name>
    <name type="common">Goonch</name>
    <name type="synonym">Bagrus yarrelli</name>
    <dbReference type="NCBI Taxonomy" id="175774"/>
    <lineage>
        <taxon>Eukaryota</taxon>
        <taxon>Metazoa</taxon>
        <taxon>Chordata</taxon>
        <taxon>Craniata</taxon>
        <taxon>Vertebrata</taxon>
        <taxon>Euteleostomi</taxon>
        <taxon>Actinopterygii</taxon>
        <taxon>Neopterygii</taxon>
        <taxon>Teleostei</taxon>
        <taxon>Ostariophysi</taxon>
        <taxon>Siluriformes</taxon>
        <taxon>Sisoridae</taxon>
        <taxon>Sisorinae</taxon>
        <taxon>Bagarius</taxon>
    </lineage>
</organism>